<evidence type="ECO:0000313" key="10">
    <source>
        <dbReference type="EMBL" id="CAF3962379.1"/>
    </source>
</evidence>
<dbReference type="InterPro" id="IPR029071">
    <property type="entry name" value="Ubiquitin-like_domsf"/>
</dbReference>
<dbReference type="Proteomes" id="UP000681720">
    <property type="component" value="Unassembled WGS sequence"/>
</dbReference>
<evidence type="ECO:0000313" key="3">
    <source>
        <dbReference type="EMBL" id="CAF1495023.1"/>
    </source>
</evidence>
<dbReference type="InterPro" id="IPR000626">
    <property type="entry name" value="Ubiquitin-like_dom"/>
</dbReference>
<comment type="caution">
    <text evidence="4">The sequence shown here is derived from an EMBL/GenBank/DDBJ whole genome shotgun (WGS) entry which is preliminary data.</text>
</comment>
<evidence type="ECO:0000313" key="12">
    <source>
        <dbReference type="Proteomes" id="UP000663834"/>
    </source>
</evidence>
<keyword evidence="13" id="KW-1185">Reference proteome</keyword>
<dbReference type="Proteomes" id="UP000663824">
    <property type="component" value="Unassembled WGS sequence"/>
</dbReference>
<feature type="region of interest" description="Disordered" evidence="1">
    <location>
        <begin position="138"/>
        <end position="188"/>
    </location>
</feature>
<dbReference type="Proteomes" id="UP000663855">
    <property type="component" value="Unassembled WGS sequence"/>
</dbReference>
<evidence type="ECO:0000313" key="6">
    <source>
        <dbReference type="EMBL" id="CAF2065666.1"/>
    </source>
</evidence>
<evidence type="ECO:0000313" key="4">
    <source>
        <dbReference type="EMBL" id="CAF1679822.1"/>
    </source>
</evidence>
<name>A0A816GXX3_9BILA</name>
<gene>
    <name evidence="8" type="ORF">BYL167_LOCUS7084</name>
    <name evidence="3" type="ORF">CJN711_LOCUS26924</name>
    <name evidence="11" type="ORF">GIL414_LOCUS20447</name>
    <name evidence="4" type="ORF">KQP761_LOCUS36278</name>
    <name evidence="6" type="ORF">MBJ925_LOCUS15735</name>
    <name evidence="10" type="ORF">OVN521_LOCUS12883</name>
    <name evidence="9" type="ORF">UXM345_LOCUS13823</name>
    <name evidence="5" type="ORF">WKI299_LOCUS7676</name>
    <name evidence="7" type="ORF">XDN619_LOCUS17886</name>
</gene>
<dbReference type="EMBL" id="CAJNRE010007487">
    <property type="protein sequence ID" value="CAF2065666.1"/>
    <property type="molecule type" value="Genomic_DNA"/>
</dbReference>
<dbReference type="Proteomes" id="UP000663842">
    <property type="component" value="Unassembled WGS sequence"/>
</dbReference>
<dbReference type="EMBL" id="CAJOBF010001522">
    <property type="protein sequence ID" value="CAF3959427.1"/>
    <property type="molecule type" value="Genomic_DNA"/>
</dbReference>
<evidence type="ECO:0000313" key="8">
    <source>
        <dbReference type="EMBL" id="CAF3874114.1"/>
    </source>
</evidence>
<reference evidence="4" key="1">
    <citation type="submission" date="2021-02" db="EMBL/GenBank/DDBJ databases">
        <authorList>
            <person name="Nowell W R."/>
        </authorList>
    </citation>
    <scope>NUCLEOTIDE SEQUENCE</scope>
</reference>
<dbReference type="OrthoDB" id="9986213at2759"/>
<dbReference type="EMBL" id="CAJNRF010002370">
    <property type="protein sequence ID" value="CAF2036828.1"/>
    <property type="molecule type" value="Genomic_DNA"/>
</dbReference>
<protein>
    <recommendedName>
        <fullName evidence="2">Ubiquitin-like domain-containing protein</fullName>
    </recommendedName>
</protein>
<organism evidence="4 12">
    <name type="scientific">Rotaria magnacalcarata</name>
    <dbReference type="NCBI Taxonomy" id="392030"/>
    <lineage>
        <taxon>Eukaryota</taxon>
        <taxon>Metazoa</taxon>
        <taxon>Spiralia</taxon>
        <taxon>Gnathifera</taxon>
        <taxon>Rotifera</taxon>
        <taxon>Eurotatoria</taxon>
        <taxon>Bdelloidea</taxon>
        <taxon>Philodinida</taxon>
        <taxon>Philodinidae</taxon>
        <taxon>Rotaria</taxon>
    </lineage>
</organism>
<dbReference type="EMBL" id="CAJOBJ010013806">
    <property type="protein sequence ID" value="CAF4172899.1"/>
    <property type="molecule type" value="Genomic_DNA"/>
</dbReference>
<dbReference type="EMBL" id="CAJNOW010020507">
    <property type="protein sequence ID" value="CAF1679822.1"/>
    <property type="molecule type" value="Genomic_DNA"/>
</dbReference>
<dbReference type="Proteomes" id="UP000663887">
    <property type="component" value="Unassembled WGS sequence"/>
</dbReference>
<dbReference type="EMBL" id="CAJNRG010007681">
    <property type="protein sequence ID" value="CAF2096890.1"/>
    <property type="molecule type" value="Genomic_DNA"/>
</dbReference>
<proteinExistence type="predicted"/>
<dbReference type="EMBL" id="CAJOBG010001836">
    <property type="protein sequence ID" value="CAF3962379.1"/>
    <property type="molecule type" value="Genomic_DNA"/>
</dbReference>
<dbReference type="Proteomes" id="UP000663866">
    <property type="component" value="Unassembled WGS sequence"/>
</dbReference>
<dbReference type="Gene3D" id="3.10.20.90">
    <property type="entry name" value="Phosphatidylinositol 3-kinase Catalytic Subunit, Chain A, domain 1"/>
    <property type="match status" value="1"/>
</dbReference>
<accession>A0A816GXX3</accession>
<evidence type="ECO:0000313" key="7">
    <source>
        <dbReference type="EMBL" id="CAF2096890.1"/>
    </source>
</evidence>
<evidence type="ECO:0000313" key="9">
    <source>
        <dbReference type="EMBL" id="CAF3959427.1"/>
    </source>
</evidence>
<feature type="domain" description="Ubiquitin-like" evidence="2">
    <location>
        <begin position="31"/>
        <end position="89"/>
    </location>
</feature>
<evidence type="ECO:0000313" key="13">
    <source>
        <dbReference type="Proteomes" id="UP000663866"/>
    </source>
</evidence>
<evidence type="ECO:0000256" key="1">
    <source>
        <dbReference type="SAM" id="MobiDB-lite"/>
    </source>
</evidence>
<dbReference type="EMBL" id="CAJOBH010001799">
    <property type="protein sequence ID" value="CAF3874114.1"/>
    <property type="molecule type" value="Genomic_DNA"/>
</dbReference>
<dbReference type="PROSITE" id="PS50053">
    <property type="entry name" value="UBIQUITIN_2"/>
    <property type="match status" value="1"/>
</dbReference>
<dbReference type="Proteomes" id="UP000681967">
    <property type="component" value="Unassembled WGS sequence"/>
</dbReference>
<dbReference type="SUPFAM" id="SSF54236">
    <property type="entry name" value="Ubiquitin-like"/>
    <property type="match status" value="1"/>
</dbReference>
<sequence length="188" mass="21272">MFQPRVFCVKLQLHFGGDIHEISVPAYNGAEPTISDLMNAVERDFRVPRALQNLVFHGQELHPYPGEPLSRFGIKNLGTIRLVGRMAPPDMIQQINAQYNVNLYQPTNYAQQPNGNFLTSEQNWPNYYEQFQHERMPSVGTQYDPPQAAFINTDQPLPPPTPNKGQLSEKSNGEERNPPATPNSSNIK</sequence>
<dbReference type="AlphaFoldDB" id="A0A816GXX3"/>
<evidence type="ECO:0000259" key="2">
    <source>
        <dbReference type="PROSITE" id="PS50053"/>
    </source>
</evidence>
<dbReference type="Proteomes" id="UP000663834">
    <property type="component" value="Unassembled WGS sequence"/>
</dbReference>
<evidence type="ECO:0000313" key="5">
    <source>
        <dbReference type="EMBL" id="CAF2036828.1"/>
    </source>
</evidence>
<dbReference type="Proteomes" id="UP000663856">
    <property type="component" value="Unassembled WGS sequence"/>
</dbReference>
<dbReference type="EMBL" id="CAJNOV010012717">
    <property type="protein sequence ID" value="CAF1495023.1"/>
    <property type="molecule type" value="Genomic_DNA"/>
</dbReference>
<evidence type="ECO:0000313" key="11">
    <source>
        <dbReference type="EMBL" id="CAF4172899.1"/>
    </source>
</evidence>